<dbReference type="SUPFAM" id="SSF52540">
    <property type="entry name" value="P-loop containing nucleoside triphosphate hydrolases"/>
    <property type="match status" value="1"/>
</dbReference>
<dbReference type="AlphaFoldDB" id="A0A285PU21"/>
<reference evidence="4" key="1">
    <citation type="submission" date="2017-09" db="EMBL/GenBank/DDBJ databases">
        <authorList>
            <person name="Shetty A S."/>
        </authorList>
    </citation>
    <scope>NUCLEOTIDE SEQUENCE [LARGE SCALE GENOMIC DNA]</scope>
</reference>
<accession>A0A285PU21</accession>
<dbReference type="NCBIfam" id="NF045971">
    <property type="entry name" value="conju_CD1110"/>
    <property type="match status" value="1"/>
</dbReference>
<keyword evidence="3" id="KW-0547">Nucleotide-binding</keyword>
<dbReference type="InterPro" id="IPR051162">
    <property type="entry name" value="T4SS_component"/>
</dbReference>
<feature type="coiled-coil region" evidence="1">
    <location>
        <begin position="576"/>
        <end position="603"/>
    </location>
</feature>
<keyword evidence="3" id="KW-0067">ATP-binding</keyword>
<keyword evidence="3" id="KW-0378">Hydrolase</keyword>
<keyword evidence="4" id="KW-1185">Reference proteome</keyword>
<dbReference type="PANTHER" id="PTHR30121:SF6">
    <property type="entry name" value="SLR6007 PROTEIN"/>
    <property type="match status" value="1"/>
</dbReference>
<dbReference type="PANTHER" id="PTHR30121">
    <property type="entry name" value="UNCHARACTERIZED PROTEIN YJGR-RELATED"/>
    <property type="match status" value="1"/>
</dbReference>
<dbReference type="GO" id="GO:0004386">
    <property type="term" value="F:helicase activity"/>
    <property type="evidence" value="ECO:0007669"/>
    <property type="project" value="UniProtKB-KW"/>
</dbReference>
<dbReference type="Pfam" id="PF19044">
    <property type="entry name" value="P-loop_TraG"/>
    <property type="match status" value="1"/>
</dbReference>
<gene>
    <name evidence="3" type="ORF">EHLA_2059</name>
</gene>
<evidence type="ECO:0000313" key="3">
    <source>
        <dbReference type="EMBL" id="SOB72692.1"/>
    </source>
</evidence>
<dbReference type="EMBL" id="LT907978">
    <property type="protein sequence ID" value="SOB72692.1"/>
    <property type="molecule type" value="Genomic_DNA"/>
</dbReference>
<sequence>MVVNANARFNAARRKSIPCVKIPKNVKQALNIDTMYQNGMAKVEPLKKNCLYDRCYLFEEINYINKDEEEKDRFLNQFMDWLKAMNVDFKISIVDEYQSMDAFLERIRTVPNEGAYPEVEEGIKGWIGEKLSETNPNVATLRYLTVSCRADSPAEAGILFNALDTTICTMFHCWQGRIHRMDGEERLRCLHSLLRVGKKEEEKYQYLDEKGRHDWKNDVLPKTIRQKENFLILDDVCLSVLFGWKFQSAIDPDTCIRKLANVEFPSLVTMDFAPVPQERILEKLAAACMNNEKAISEEEERKRKNQVISIGPSYPKQRKKDGIEGYLDQVVENDETGFFMNFLVAVTAGDEDTLAERVKKMQAIGSKEGIVLETADYQQLKALNTALPYGGRQVDYMRFFLSSSVAAFQPFHAQDIIEPGGYMYGLNRTTKQLIFGNRKMLMNPHGIIIGHTGSGKSVLVKMTEILQTLVSTDDDILIIDPQNEFEDIVKDNGGSYFDLTPKSRIYLNGFEVPEGVFYGSRDIRERFTATQAKYAKSLTAAIMNNITFTQEHASVVGRCTRKMFEECFAQKNLKKQPTLRLLREEIRKELDRAENEYDKNVIRPIYNSMEEYTAGSCDMLARPSTVRLENRLVGFGMKNVPEDNWEAVMLTIMHYTSSRMEYNQSLQRATHFIVDETQVVSKKGTSADQLNTAVATFRKFGGICTMVLQNLTAALHNEQLKELFSNCSYKCFLDQGGVDANALAEIQELSRAEFDALNSGETGQGVMVWGKKVVLFDAKISKENVLYPLISTNFHEKAEEKNMAPADMAKLPEQKPETDREEDHMEQIIIRMAGITPVTAGDILSVLDITEEEAEEKLLALCRDGKLISTWEGGILRYKKEG</sequence>
<dbReference type="Proteomes" id="UP000217549">
    <property type="component" value="Chromosome I"/>
</dbReference>
<dbReference type="InterPro" id="IPR027417">
    <property type="entry name" value="P-loop_NTPase"/>
</dbReference>
<evidence type="ECO:0000313" key="4">
    <source>
        <dbReference type="Proteomes" id="UP000217549"/>
    </source>
</evidence>
<keyword evidence="1" id="KW-0175">Coiled coil</keyword>
<dbReference type="RefSeq" id="WP_157908577.1">
    <property type="nucleotide sequence ID" value="NZ_LT907978.1"/>
</dbReference>
<proteinExistence type="predicted"/>
<protein>
    <submittedName>
        <fullName evidence="3">Helicase HerA, central domain</fullName>
    </submittedName>
</protein>
<dbReference type="Gene3D" id="1.10.8.730">
    <property type="match status" value="1"/>
</dbReference>
<dbReference type="Gene3D" id="3.40.50.300">
    <property type="entry name" value="P-loop containing nucleotide triphosphate hydrolases"/>
    <property type="match status" value="1"/>
</dbReference>
<organism evidence="3 4">
    <name type="scientific">Anaerobutyricum hallii</name>
    <dbReference type="NCBI Taxonomy" id="39488"/>
    <lineage>
        <taxon>Bacteria</taxon>
        <taxon>Bacillati</taxon>
        <taxon>Bacillota</taxon>
        <taxon>Clostridia</taxon>
        <taxon>Lachnospirales</taxon>
        <taxon>Lachnospiraceae</taxon>
        <taxon>Anaerobutyricum</taxon>
    </lineage>
</organism>
<dbReference type="InterPro" id="IPR043964">
    <property type="entry name" value="P-loop_TraG"/>
</dbReference>
<name>A0A285PU21_9FIRM</name>
<evidence type="ECO:0000256" key="1">
    <source>
        <dbReference type="SAM" id="Coils"/>
    </source>
</evidence>
<feature type="domain" description="TraG P-loop" evidence="2">
    <location>
        <begin position="438"/>
        <end position="749"/>
    </location>
</feature>
<dbReference type="KEGG" id="ehl:EHLA_2059"/>
<keyword evidence="3" id="KW-0347">Helicase</keyword>
<evidence type="ECO:0000259" key="2">
    <source>
        <dbReference type="Pfam" id="PF19044"/>
    </source>
</evidence>